<dbReference type="GO" id="GO:0032153">
    <property type="term" value="C:cell division site"/>
    <property type="evidence" value="ECO:0007669"/>
    <property type="project" value="UniProtKB-UniRule"/>
</dbReference>
<proteinExistence type="inferred from homology"/>
<protein>
    <recommendedName>
        <fullName evidence="8">Cell division protein DivIB</fullName>
    </recommendedName>
</protein>
<dbReference type="PANTHER" id="PTHR37820:SF1">
    <property type="entry name" value="CELL DIVISION PROTEIN FTSQ"/>
    <property type="match status" value="1"/>
</dbReference>
<evidence type="ECO:0000256" key="6">
    <source>
        <dbReference type="ARBA" id="ARBA00023136"/>
    </source>
</evidence>
<dbReference type="RefSeq" id="WP_242981040.1">
    <property type="nucleotide sequence ID" value="NZ_CP020928.1"/>
</dbReference>
<evidence type="ECO:0000256" key="1">
    <source>
        <dbReference type="ARBA" id="ARBA00004370"/>
    </source>
</evidence>
<dbReference type="AlphaFoldDB" id="A0A2S1KSZ0"/>
<dbReference type="Gene3D" id="3.40.50.10960">
    <property type="match status" value="1"/>
</dbReference>
<dbReference type="InterPro" id="IPR050487">
    <property type="entry name" value="FtsQ_DivIB"/>
</dbReference>
<evidence type="ECO:0000259" key="9">
    <source>
        <dbReference type="PROSITE" id="PS51779"/>
    </source>
</evidence>
<evidence type="ECO:0000256" key="2">
    <source>
        <dbReference type="ARBA" id="ARBA00022475"/>
    </source>
</evidence>
<evidence type="ECO:0000256" key="8">
    <source>
        <dbReference type="HAMAP-Rule" id="MF_00912"/>
    </source>
</evidence>
<evidence type="ECO:0000313" key="10">
    <source>
        <dbReference type="EMBL" id="AWF96111.1"/>
    </source>
</evidence>
<accession>A0A2S1KSZ0</accession>
<comment type="similarity">
    <text evidence="8">Belongs to the FtsQ/DivIB family. DivIB subfamily.</text>
</comment>
<keyword evidence="3 8" id="KW-0132">Cell division</keyword>
<keyword evidence="5 8" id="KW-1133">Transmembrane helix</keyword>
<dbReference type="GO" id="GO:0005886">
    <property type="term" value="C:plasma membrane"/>
    <property type="evidence" value="ECO:0007669"/>
    <property type="project" value="UniProtKB-SubCell"/>
</dbReference>
<keyword evidence="7 8" id="KW-0131">Cell cycle</keyword>
<evidence type="ECO:0000313" key="11">
    <source>
        <dbReference type="Proteomes" id="UP000244870"/>
    </source>
</evidence>
<sequence>MMADKTTQNDKSSSDIQAHLDALLSEEDWSSLPTRRAGKSGADEVADAANFSANGYDDDDVEANLLRAKPRFDPSTRRLYQHERSTLKSLAVLGVAAAFLGYFISPFGQIQKFNVVGTQDLSDKAVLKAAGLQLGQPLFSTVHQSAYFNKLAQKNDPQVASLKLRLVGTNTVEVKVKEIVQVGYVKAGSRYYPILANGTMLKHGSASHPVGGLPLYDGFTSGKQLKLTLSEFGKLSTPLRHAVSEIVWSPDAQNAQRLKLYMNDGNQVLISADDLSKKLRYYPGMVAQLDKPGQADLQVGAYFTPYQ</sequence>
<dbReference type="InterPro" id="IPR026580">
    <property type="entry name" value="DivIB"/>
</dbReference>
<keyword evidence="6 8" id="KW-0472">Membrane</keyword>
<comment type="function">
    <text evidence="8">Cell division protein that may be involved in stabilizing or promoting the assembly of the division complex.</text>
</comment>
<feature type="domain" description="POTRA" evidence="9">
    <location>
        <begin position="108"/>
        <end position="179"/>
    </location>
</feature>
<dbReference type="Pfam" id="PF03799">
    <property type="entry name" value="FtsQ_DivIB_C"/>
    <property type="match status" value="1"/>
</dbReference>
<keyword evidence="4 8" id="KW-0812">Transmembrane</keyword>
<evidence type="ECO:0000256" key="5">
    <source>
        <dbReference type="ARBA" id="ARBA00022989"/>
    </source>
</evidence>
<evidence type="ECO:0000256" key="3">
    <source>
        <dbReference type="ARBA" id="ARBA00022618"/>
    </source>
</evidence>
<dbReference type="EMBL" id="CP020928">
    <property type="protein sequence ID" value="AWF96111.1"/>
    <property type="molecule type" value="Genomic_DNA"/>
</dbReference>
<dbReference type="GO" id="GO:0043093">
    <property type="term" value="P:FtsZ-dependent cytokinesis"/>
    <property type="evidence" value="ECO:0007669"/>
    <property type="project" value="UniProtKB-UniRule"/>
</dbReference>
<keyword evidence="2 8" id="KW-1003">Cell membrane</keyword>
<dbReference type="InterPro" id="IPR013685">
    <property type="entry name" value="POTRA_FtsQ_type"/>
</dbReference>
<dbReference type="PROSITE" id="PS51779">
    <property type="entry name" value="POTRA"/>
    <property type="match status" value="1"/>
</dbReference>
<dbReference type="PANTHER" id="PTHR37820">
    <property type="entry name" value="CELL DIVISION PROTEIN DIVIB"/>
    <property type="match status" value="1"/>
</dbReference>
<organism evidence="10 11">
    <name type="scientific">Weissella cibaria</name>
    <dbReference type="NCBI Taxonomy" id="137591"/>
    <lineage>
        <taxon>Bacteria</taxon>
        <taxon>Bacillati</taxon>
        <taxon>Bacillota</taxon>
        <taxon>Bacilli</taxon>
        <taxon>Lactobacillales</taxon>
        <taxon>Lactobacillaceae</taxon>
        <taxon>Weissella</taxon>
    </lineage>
</organism>
<feature type="transmembrane region" description="Helical" evidence="8">
    <location>
        <begin position="87"/>
        <end position="104"/>
    </location>
</feature>
<dbReference type="Proteomes" id="UP000244870">
    <property type="component" value="Chromosome"/>
</dbReference>
<dbReference type="InterPro" id="IPR034746">
    <property type="entry name" value="POTRA"/>
</dbReference>
<dbReference type="Pfam" id="PF08478">
    <property type="entry name" value="POTRA_1"/>
    <property type="match status" value="1"/>
</dbReference>
<gene>
    <name evidence="8" type="primary">divIB</name>
    <name evidence="10" type="ORF">B6254_1729</name>
</gene>
<reference evidence="10 11" key="1">
    <citation type="submission" date="2017-04" db="EMBL/GenBank/DDBJ databases">
        <title>Weissella cibaria strain m2 complete genome.</title>
        <authorList>
            <person name="Pan Q."/>
            <person name="Tan M."/>
            <person name="Yao F."/>
            <person name="Su S."/>
        </authorList>
    </citation>
    <scope>NUCLEOTIDE SEQUENCE [LARGE SCALE GENOMIC DNA]</scope>
    <source>
        <strain evidence="10 11">M2</strain>
    </source>
</reference>
<comment type="subcellular location">
    <subcellularLocation>
        <location evidence="8">Cell membrane</location>
        <topology evidence="8">Single-pass type II membrane protein</topology>
    </subcellularLocation>
    <subcellularLocation>
        <location evidence="1">Membrane</location>
    </subcellularLocation>
    <text evidence="8">Localizes to the division septum.</text>
</comment>
<dbReference type="InterPro" id="IPR005548">
    <property type="entry name" value="Cell_div_FtsQ/DivIB_C"/>
</dbReference>
<evidence type="ECO:0000256" key="4">
    <source>
        <dbReference type="ARBA" id="ARBA00022692"/>
    </source>
</evidence>
<name>A0A2S1KSZ0_9LACO</name>
<dbReference type="HAMAP" id="MF_00912">
    <property type="entry name" value="DivIB"/>
    <property type="match status" value="1"/>
</dbReference>
<evidence type="ECO:0000256" key="7">
    <source>
        <dbReference type="ARBA" id="ARBA00023306"/>
    </source>
</evidence>